<dbReference type="GO" id="GO:0016491">
    <property type="term" value="F:oxidoreductase activity"/>
    <property type="evidence" value="ECO:0007669"/>
    <property type="project" value="UniProtKB-KW"/>
</dbReference>
<dbReference type="RefSeq" id="WP_133848972.1">
    <property type="nucleotide sequence ID" value="NZ_SNXZ01000002.1"/>
</dbReference>
<dbReference type="NCBIfam" id="NF006119">
    <property type="entry name" value="PRK08264.1-5"/>
    <property type="match status" value="1"/>
</dbReference>
<comment type="caution">
    <text evidence="4">The sequence shown here is derived from an EMBL/GenBank/DDBJ whole genome shotgun (WGS) entry which is preliminary data.</text>
</comment>
<dbReference type="Pfam" id="PF00106">
    <property type="entry name" value="adh_short"/>
    <property type="match status" value="1"/>
</dbReference>
<dbReference type="Gene3D" id="3.40.50.720">
    <property type="entry name" value="NAD(P)-binding Rossmann-like Domain"/>
    <property type="match status" value="1"/>
</dbReference>
<dbReference type="AlphaFoldDB" id="A0A4R6SFE8"/>
<keyword evidence="2" id="KW-0560">Oxidoreductase</keyword>
<dbReference type="SUPFAM" id="SSF51735">
    <property type="entry name" value="NAD(P)-binding Rossmann-fold domains"/>
    <property type="match status" value="1"/>
</dbReference>
<protein>
    <submittedName>
        <fullName evidence="4">Short-subunit dehydrogenase</fullName>
    </submittedName>
</protein>
<dbReference type="GO" id="GO:0005829">
    <property type="term" value="C:cytosol"/>
    <property type="evidence" value="ECO:0007669"/>
    <property type="project" value="TreeGrafter"/>
</dbReference>
<dbReference type="PANTHER" id="PTHR43391:SF91">
    <property type="entry name" value="OS04G0390700 PROTEIN"/>
    <property type="match status" value="1"/>
</dbReference>
<evidence type="ECO:0000313" key="4">
    <source>
        <dbReference type="EMBL" id="TDQ00230.1"/>
    </source>
</evidence>
<dbReference type="OrthoDB" id="3212478at2"/>
<dbReference type="Proteomes" id="UP000295444">
    <property type="component" value="Unassembled WGS sequence"/>
</dbReference>
<proteinExistence type="inferred from homology"/>
<accession>A0A4R6SFE8</accession>
<dbReference type="InterPro" id="IPR036291">
    <property type="entry name" value="NAD(P)-bd_dom_sf"/>
</dbReference>
<evidence type="ECO:0000256" key="1">
    <source>
        <dbReference type="ARBA" id="ARBA00006484"/>
    </source>
</evidence>
<organism evidence="4 5">
    <name type="scientific">Labedaea rhizosphaerae</name>
    <dbReference type="NCBI Taxonomy" id="598644"/>
    <lineage>
        <taxon>Bacteria</taxon>
        <taxon>Bacillati</taxon>
        <taxon>Actinomycetota</taxon>
        <taxon>Actinomycetes</taxon>
        <taxon>Pseudonocardiales</taxon>
        <taxon>Pseudonocardiaceae</taxon>
        <taxon>Labedaea</taxon>
    </lineage>
</organism>
<gene>
    <name evidence="4" type="ORF">EV186_10291</name>
</gene>
<keyword evidence="5" id="KW-1185">Reference proteome</keyword>
<dbReference type="PRINTS" id="PR00081">
    <property type="entry name" value="GDHRDH"/>
</dbReference>
<sequence>MEFTGVKALVTGANRGLGKQFVDGLLARGAEVYAAARNPATIERRPGVTPLRLDLTDPASVEEAVEQAGDITLLINNAGVAGGTSLLTGDLTAAHADFDTNFWGTLRVTRAFAGPIEGNGGGTILNVLSVLSWVSLPGSGAYSASKAAAWSMTNALRVELAEKKISVAALHVGYMDTDMAAHIDPSGQTDPALVAGLALDGIAAGEHEIIADELSRQVQGGLSGGVAALYPQLSSVD</sequence>
<comment type="similarity">
    <text evidence="1 3">Belongs to the short-chain dehydrogenases/reductases (SDR) family.</text>
</comment>
<dbReference type="PANTHER" id="PTHR43391">
    <property type="entry name" value="RETINOL DEHYDROGENASE-RELATED"/>
    <property type="match status" value="1"/>
</dbReference>
<dbReference type="InterPro" id="IPR002347">
    <property type="entry name" value="SDR_fam"/>
</dbReference>
<dbReference type="PRINTS" id="PR00080">
    <property type="entry name" value="SDRFAMILY"/>
</dbReference>
<name>A0A4R6SFE8_LABRH</name>
<dbReference type="InterPro" id="IPR020904">
    <property type="entry name" value="Sc_DH/Rdtase_CS"/>
</dbReference>
<reference evidence="4 5" key="1">
    <citation type="submission" date="2019-03" db="EMBL/GenBank/DDBJ databases">
        <title>Genomic Encyclopedia of Type Strains, Phase IV (KMG-IV): sequencing the most valuable type-strain genomes for metagenomic binning, comparative biology and taxonomic classification.</title>
        <authorList>
            <person name="Goeker M."/>
        </authorList>
    </citation>
    <scope>NUCLEOTIDE SEQUENCE [LARGE SCALE GENOMIC DNA]</scope>
    <source>
        <strain evidence="4 5">DSM 45361</strain>
    </source>
</reference>
<dbReference type="PROSITE" id="PS00061">
    <property type="entry name" value="ADH_SHORT"/>
    <property type="match status" value="1"/>
</dbReference>
<evidence type="ECO:0000313" key="5">
    <source>
        <dbReference type="Proteomes" id="UP000295444"/>
    </source>
</evidence>
<evidence type="ECO:0000256" key="2">
    <source>
        <dbReference type="ARBA" id="ARBA00023002"/>
    </source>
</evidence>
<dbReference type="EMBL" id="SNXZ01000002">
    <property type="protein sequence ID" value="TDQ00230.1"/>
    <property type="molecule type" value="Genomic_DNA"/>
</dbReference>
<evidence type="ECO:0000256" key="3">
    <source>
        <dbReference type="RuleBase" id="RU000363"/>
    </source>
</evidence>